<dbReference type="Proteomes" id="UP001472677">
    <property type="component" value="Unassembled WGS sequence"/>
</dbReference>
<proteinExistence type="predicted"/>
<sequence length="92" mass="10493">MVVEVFPLRWIDWYLYLCLLLVLLQCTSPICPALCKPRSSLATWPASATGSSSCSGRWVSVPRCSSSVTYTVYPFAIFPQSWKKFYDFLLEN</sequence>
<protein>
    <recommendedName>
        <fullName evidence="4">Secreted protein</fullName>
    </recommendedName>
</protein>
<keyword evidence="3" id="KW-1185">Reference proteome</keyword>
<evidence type="ECO:0000256" key="1">
    <source>
        <dbReference type="SAM" id="Phobius"/>
    </source>
</evidence>
<keyword evidence="1" id="KW-0472">Membrane</keyword>
<keyword evidence="1" id="KW-0812">Transmembrane</keyword>
<reference evidence="2 3" key="1">
    <citation type="journal article" date="2024" name="G3 (Bethesda)">
        <title>Genome assembly of Hibiscus sabdariffa L. provides insights into metabolisms of medicinal natural products.</title>
        <authorList>
            <person name="Kim T."/>
        </authorList>
    </citation>
    <scope>NUCLEOTIDE SEQUENCE [LARGE SCALE GENOMIC DNA]</scope>
    <source>
        <strain evidence="2">TK-2024</strain>
        <tissue evidence="2">Old leaves</tissue>
    </source>
</reference>
<evidence type="ECO:0008006" key="4">
    <source>
        <dbReference type="Google" id="ProtNLM"/>
    </source>
</evidence>
<name>A0ABR2BL87_9ROSI</name>
<dbReference type="EMBL" id="JBBPBM010000104">
    <property type="protein sequence ID" value="KAK8507933.1"/>
    <property type="molecule type" value="Genomic_DNA"/>
</dbReference>
<accession>A0ABR2BL87</accession>
<feature type="transmembrane region" description="Helical" evidence="1">
    <location>
        <begin position="13"/>
        <end position="35"/>
    </location>
</feature>
<keyword evidence="1" id="KW-1133">Transmembrane helix</keyword>
<evidence type="ECO:0000313" key="2">
    <source>
        <dbReference type="EMBL" id="KAK8507933.1"/>
    </source>
</evidence>
<organism evidence="2 3">
    <name type="scientific">Hibiscus sabdariffa</name>
    <name type="common">roselle</name>
    <dbReference type="NCBI Taxonomy" id="183260"/>
    <lineage>
        <taxon>Eukaryota</taxon>
        <taxon>Viridiplantae</taxon>
        <taxon>Streptophyta</taxon>
        <taxon>Embryophyta</taxon>
        <taxon>Tracheophyta</taxon>
        <taxon>Spermatophyta</taxon>
        <taxon>Magnoliopsida</taxon>
        <taxon>eudicotyledons</taxon>
        <taxon>Gunneridae</taxon>
        <taxon>Pentapetalae</taxon>
        <taxon>rosids</taxon>
        <taxon>malvids</taxon>
        <taxon>Malvales</taxon>
        <taxon>Malvaceae</taxon>
        <taxon>Malvoideae</taxon>
        <taxon>Hibiscus</taxon>
    </lineage>
</organism>
<comment type="caution">
    <text evidence="2">The sequence shown here is derived from an EMBL/GenBank/DDBJ whole genome shotgun (WGS) entry which is preliminary data.</text>
</comment>
<gene>
    <name evidence="2" type="ORF">V6N12_025047</name>
</gene>
<evidence type="ECO:0000313" key="3">
    <source>
        <dbReference type="Proteomes" id="UP001472677"/>
    </source>
</evidence>